<comment type="caution">
    <text evidence="2">The sequence shown here is derived from an EMBL/GenBank/DDBJ whole genome shotgun (WGS) entry which is preliminary data.</text>
</comment>
<accession>A0A351TYU6</accession>
<protein>
    <submittedName>
        <fullName evidence="2">HesA/MoeB/ThiF family protein</fullName>
    </submittedName>
</protein>
<feature type="domain" description="THIF-type NAD/FAD binding fold" evidence="1">
    <location>
        <begin position="50"/>
        <end position="271"/>
    </location>
</feature>
<organism evidence="2 3">
    <name type="scientific">Syntrophorhabdus aromaticivorans</name>
    <dbReference type="NCBI Taxonomy" id="328301"/>
    <lineage>
        <taxon>Bacteria</taxon>
        <taxon>Pseudomonadati</taxon>
        <taxon>Thermodesulfobacteriota</taxon>
        <taxon>Syntrophorhabdia</taxon>
        <taxon>Syntrophorhabdales</taxon>
        <taxon>Syntrophorhabdaceae</taxon>
        <taxon>Syntrophorhabdus</taxon>
    </lineage>
</organism>
<dbReference type="PANTHER" id="PTHR43267">
    <property type="entry name" value="TRNA THREONYLCARBAMOYLADENOSINE DEHYDRATASE"/>
    <property type="match status" value="1"/>
</dbReference>
<dbReference type="InterPro" id="IPR045886">
    <property type="entry name" value="ThiF/MoeB/HesA"/>
</dbReference>
<dbReference type="Proteomes" id="UP000777265">
    <property type="component" value="Unassembled WGS sequence"/>
</dbReference>
<reference evidence="2" key="1">
    <citation type="journal article" date="2020" name="Biotechnol. Biofuels">
        <title>New insights from the biogas microbiome by comprehensive genome-resolved metagenomics of nearly 1600 species originating from multiple anaerobic digesters.</title>
        <authorList>
            <person name="Campanaro S."/>
            <person name="Treu L."/>
            <person name="Rodriguez-R L.M."/>
            <person name="Kovalovszki A."/>
            <person name="Ziels R.M."/>
            <person name="Maus I."/>
            <person name="Zhu X."/>
            <person name="Kougias P.G."/>
            <person name="Basile A."/>
            <person name="Luo G."/>
            <person name="Schluter A."/>
            <person name="Konstantinidis K.T."/>
            <person name="Angelidaki I."/>
        </authorList>
    </citation>
    <scope>NUCLEOTIDE SEQUENCE</scope>
    <source>
        <strain evidence="2">AS06rmzACSIP_7</strain>
    </source>
</reference>
<sequence length="273" mass="29796">MEKLNGFLLKNVQGDLIPWQIQVQAAEEFGLSLHDVEKAILSLNLLPSRYQRNRQAISTACQLKLFESRVAVIGCGGLGGYIIEELGRLGVGTIKAIDPDVFEEHNLNRQILCRVSNLGTSKARAAEVRIHEINPAITVIPVKDAFSSENGLKLLEDINVVADALDSIPARIDLAKICDTLGIPLVHGTIGGWCGQVTTQWPGEGTIQKIYRDCAETQGVEKTLGTPAFAPAVIAGLEVAEICKILLGQKTSLRQRMLFINMLDMKIDEIQVC</sequence>
<dbReference type="InterPro" id="IPR000594">
    <property type="entry name" value="ThiF_NAD_FAD-bd"/>
</dbReference>
<proteinExistence type="predicted"/>
<dbReference type="SUPFAM" id="SSF69572">
    <property type="entry name" value="Activating enzymes of the ubiquitin-like proteins"/>
    <property type="match status" value="1"/>
</dbReference>
<dbReference type="InterPro" id="IPR035985">
    <property type="entry name" value="Ubiquitin-activating_enz"/>
</dbReference>
<name>A0A351TYU6_9BACT</name>
<dbReference type="GO" id="GO:0061503">
    <property type="term" value="F:tRNA threonylcarbamoyladenosine dehydratase"/>
    <property type="evidence" value="ECO:0007669"/>
    <property type="project" value="TreeGrafter"/>
</dbReference>
<dbReference type="EMBL" id="JAAYEE010000135">
    <property type="protein sequence ID" value="NLW35497.1"/>
    <property type="molecule type" value="Genomic_DNA"/>
</dbReference>
<gene>
    <name evidence="2" type="ORF">GXY80_08475</name>
</gene>
<dbReference type="GO" id="GO:0061504">
    <property type="term" value="P:cyclic threonylcarbamoyladenosine biosynthetic process"/>
    <property type="evidence" value="ECO:0007669"/>
    <property type="project" value="TreeGrafter"/>
</dbReference>
<dbReference type="CDD" id="cd00757">
    <property type="entry name" value="ThiF_MoeB_HesA_family"/>
    <property type="match status" value="1"/>
</dbReference>
<dbReference type="AlphaFoldDB" id="A0A351TYU6"/>
<dbReference type="Gene3D" id="3.40.50.720">
    <property type="entry name" value="NAD(P)-binding Rossmann-like Domain"/>
    <property type="match status" value="1"/>
</dbReference>
<reference evidence="2" key="2">
    <citation type="submission" date="2020-01" db="EMBL/GenBank/DDBJ databases">
        <authorList>
            <person name="Campanaro S."/>
        </authorList>
    </citation>
    <scope>NUCLEOTIDE SEQUENCE</scope>
    <source>
        <strain evidence="2">AS06rmzACSIP_7</strain>
    </source>
</reference>
<evidence type="ECO:0000313" key="3">
    <source>
        <dbReference type="Proteomes" id="UP000777265"/>
    </source>
</evidence>
<dbReference type="STRING" id="909663.GCA_000512235_01941"/>
<evidence type="ECO:0000313" key="2">
    <source>
        <dbReference type="EMBL" id="NLW35497.1"/>
    </source>
</evidence>
<dbReference type="PANTHER" id="PTHR43267:SF1">
    <property type="entry name" value="TRNA THREONYLCARBAMOYLADENOSINE DEHYDRATASE"/>
    <property type="match status" value="1"/>
</dbReference>
<evidence type="ECO:0000259" key="1">
    <source>
        <dbReference type="Pfam" id="PF00899"/>
    </source>
</evidence>
<dbReference type="GO" id="GO:0008641">
    <property type="term" value="F:ubiquitin-like modifier activating enzyme activity"/>
    <property type="evidence" value="ECO:0007669"/>
    <property type="project" value="InterPro"/>
</dbReference>
<dbReference type="Pfam" id="PF00899">
    <property type="entry name" value="ThiF"/>
    <property type="match status" value="1"/>
</dbReference>